<dbReference type="Proteomes" id="UP000009183">
    <property type="component" value="Chromosome 14"/>
</dbReference>
<dbReference type="InParanoid" id="D7TWQ7"/>
<evidence type="ECO:0000313" key="1">
    <source>
        <dbReference type="EMBL" id="CBI34932.3"/>
    </source>
</evidence>
<protein>
    <submittedName>
        <fullName evidence="1">Uncharacterized protein</fullName>
    </submittedName>
</protein>
<evidence type="ECO:0000313" key="2">
    <source>
        <dbReference type="Proteomes" id="UP000009183"/>
    </source>
</evidence>
<dbReference type="EMBL" id="FN596252">
    <property type="protein sequence ID" value="CBI34932.3"/>
    <property type="molecule type" value="Genomic_DNA"/>
</dbReference>
<reference evidence="2" key="1">
    <citation type="journal article" date="2007" name="Nature">
        <title>The grapevine genome sequence suggests ancestral hexaploidization in major angiosperm phyla.</title>
        <authorList>
            <consortium name="The French-Italian Public Consortium for Grapevine Genome Characterization."/>
            <person name="Jaillon O."/>
            <person name="Aury J.-M."/>
            <person name="Noel B."/>
            <person name="Policriti A."/>
            <person name="Clepet C."/>
            <person name="Casagrande A."/>
            <person name="Choisne N."/>
            <person name="Aubourg S."/>
            <person name="Vitulo N."/>
            <person name="Jubin C."/>
            <person name="Vezzi A."/>
            <person name="Legeai F."/>
            <person name="Hugueney P."/>
            <person name="Dasilva C."/>
            <person name="Horner D."/>
            <person name="Mica E."/>
            <person name="Jublot D."/>
            <person name="Poulain J."/>
            <person name="Bruyere C."/>
            <person name="Billault A."/>
            <person name="Segurens B."/>
            <person name="Gouyvenoux M."/>
            <person name="Ugarte E."/>
            <person name="Cattonaro F."/>
            <person name="Anthouard V."/>
            <person name="Vico V."/>
            <person name="Del Fabbro C."/>
            <person name="Alaux M."/>
            <person name="Di Gaspero G."/>
            <person name="Dumas V."/>
            <person name="Felice N."/>
            <person name="Paillard S."/>
            <person name="Juman I."/>
            <person name="Moroldo M."/>
            <person name="Scalabrin S."/>
            <person name="Canaguier A."/>
            <person name="Le Clainche I."/>
            <person name="Malacrida G."/>
            <person name="Durand E."/>
            <person name="Pesole G."/>
            <person name="Laucou V."/>
            <person name="Chatelet P."/>
            <person name="Merdinoglu D."/>
            <person name="Delledonne M."/>
            <person name="Pezzotti M."/>
            <person name="Lecharny A."/>
            <person name="Scarpelli C."/>
            <person name="Artiguenave F."/>
            <person name="Pe M.E."/>
            <person name="Valle G."/>
            <person name="Morgante M."/>
            <person name="Caboche M."/>
            <person name="Adam-Blondon A.-F."/>
            <person name="Weissenbach J."/>
            <person name="Quetier F."/>
            <person name="Wincker P."/>
        </authorList>
    </citation>
    <scope>NUCLEOTIDE SEQUENCE [LARGE SCALE GENOMIC DNA]</scope>
    <source>
        <strain evidence="2">cv. Pinot noir / PN40024</strain>
    </source>
</reference>
<accession>D7TWQ7</accession>
<organism evidence="1 2">
    <name type="scientific">Vitis vinifera</name>
    <name type="common">Grape</name>
    <dbReference type="NCBI Taxonomy" id="29760"/>
    <lineage>
        <taxon>Eukaryota</taxon>
        <taxon>Viridiplantae</taxon>
        <taxon>Streptophyta</taxon>
        <taxon>Embryophyta</taxon>
        <taxon>Tracheophyta</taxon>
        <taxon>Spermatophyta</taxon>
        <taxon>Magnoliopsida</taxon>
        <taxon>eudicotyledons</taxon>
        <taxon>Gunneridae</taxon>
        <taxon>Pentapetalae</taxon>
        <taxon>rosids</taxon>
        <taxon>Vitales</taxon>
        <taxon>Vitaceae</taxon>
        <taxon>Viteae</taxon>
        <taxon>Vitis</taxon>
    </lineage>
</organism>
<gene>
    <name evidence="1" type="ordered locus">VIT_14s0066g01360</name>
</gene>
<keyword evidence="2" id="KW-1185">Reference proteome</keyword>
<proteinExistence type="predicted"/>
<dbReference type="PaxDb" id="29760-VIT_14s0066g01360.t01"/>
<name>D7TWQ7_VITVI</name>
<sequence>MYSFSKTLFLEQEYGLYDKLLFSWLLMFYAAIPQISRQVNSHTSNWYWSLAGLRFDQRAFCDLAYVTFNKWKSTCDD</sequence>
<dbReference type="AlphaFoldDB" id="D7TWQ7"/>
<dbReference type="HOGENOM" id="CLU_2643071_0_0_1"/>